<dbReference type="EMBL" id="JAQQAL010000005">
    <property type="protein sequence ID" value="MDC7225271.1"/>
    <property type="molecule type" value="Genomic_DNA"/>
</dbReference>
<comment type="pathway">
    <text evidence="9">Protein modification; lipoprotein biosynthesis (N-acyl transfer).</text>
</comment>
<comment type="caution">
    <text evidence="11">The sequence shown here is derived from an EMBL/GenBank/DDBJ whole genome shotgun (WGS) entry which is preliminary data.</text>
</comment>
<gene>
    <name evidence="9 11" type="primary">lnt</name>
    <name evidence="11" type="ORF">PQJ61_00745</name>
</gene>
<evidence type="ECO:0000256" key="4">
    <source>
        <dbReference type="ARBA" id="ARBA00022679"/>
    </source>
</evidence>
<evidence type="ECO:0000259" key="10">
    <source>
        <dbReference type="PROSITE" id="PS50263"/>
    </source>
</evidence>
<dbReference type="AlphaFoldDB" id="A0AAJ1MIX1"/>
<dbReference type="PANTHER" id="PTHR38686">
    <property type="entry name" value="APOLIPOPROTEIN N-ACYLTRANSFERASE"/>
    <property type="match status" value="1"/>
</dbReference>
<feature type="domain" description="CN hydrolase" evidence="10">
    <location>
        <begin position="232"/>
        <end position="495"/>
    </location>
</feature>
<reference evidence="11 12" key="1">
    <citation type="submission" date="2022-12" db="EMBL/GenBank/DDBJ databases">
        <title>Metagenome assembled genome from gulf of manar.</title>
        <authorList>
            <person name="Kohli P."/>
            <person name="Pk S."/>
            <person name="Venkata Ramana C."/>
            <person name="Sasikala C."/>
        </authorList>
    </citation>
    <scope>NUCLEOTIDE SEQUENCE [LARGE SCALE GENOMIC DNA]</scope>
    <source>
        <strain evidence="11">JB008</strain>
    </source>
</reference>
<organism evidence="11 12">
    <name type="scientific">Candidatus Thalassospirochaeta sargassi</name>
    <dbReference type="NCBI Taxonomy" id="3119039"/>
    <lineage>
        <taxon>Bacteria</taxon>
        <taxon>Pseudomonadati</taxon>
        <taxon>Spirochaetota</taxon>
        <taxon>Spirochaetia</taxon>
        <taxon>Spirochaetales</taxon>
        <taxon>Spirochaetaceae</taxon>
        <taxon>Candidatus Thalassospirochaeta</taxon>
    </lineage>
</organism>
<dbReference type="GO" id="GO:0016410">
    <property type="term" value="F:N-acyltransferase activity"/>
    <property type="evidence" value="ECO:0007669"/>
    <property type="project" value="UniProtKB-UniRule"/>
</dbReference>
<dbReference type="CDD" id="cd07571">
    <property type="entry name" value="ALP_N-acyl_transferase"/>
    <property type="match status" value="1"/>
</dbReference>
<evidence type="ECO:0000313" key="12">
    <source>
        <dbReference type="Proteomes" id="UP001221217"/>
    </source>
</evidence>
<feature type="transmembrane region" description="Helical" evidence="9">
    <location>
        <begin position="124"/>
        <end position="148"/>
    </location>
</feature>
<dbReference type="PROSITE" id="PS50263">
    <property type="entry name" value="CN_HYDROLASE"/>
    <property type="match status" value="1"/>
</dbReference>
<dbReference type="SUPFAM" id="SSF56317">
    <property type="entry name" value="Carbon-nitrogen hydrolase"/>
    <property type="match status" value="1"/>
</dbReference>
<keyword evidence="7 9" id="KW-0472">Membrane</keyword>
<comment type="similarity">
    <text evidence="2 9">Belongs to the CN hydrolase family. Apolipoprotein N-acyltransferase subfamily.</text>
</comment>
<dbReference type="InterPro" id="IPR036526">
    <property type="entry name" value="C-N_Hydrolase_sf"/>
</dbReference>
<sequence>MSSTTAVQSPVGGAKRIFTEIGLLALSAVLFALSFPNVLNVWGLFPLAFICLVPLFIVVHTAGWGRIFVYGIAFGYACYALFNYWLSTFHPLAIVIVPVIYAAYFLVLVPLMKLADSLFPRWGFLLQSGLWMGYEYLRTLGFLGYPYGNLGYSQYLFRPFIQISSVFGFWFVSLMVVLPSAFLGNALKNGLSGFKPYIKKNKLFIYIYAAVFIAVLIFGFTTPSNFDDSPQIKLGFVQHNADSWKGGTRQFESNKNKLIELSGKALEEDPGIEMMIWSETCFVPGIDWHTRYRNDPVRYRMVKDLTDFFATQDIPYVIGNDDGQLEPNEDGELVRVDYNAVLLYDKELKQTYRKTHLVPFSENFPYEKQLPWLYEEFKKREFHWWKKGTEYTVFEAAGIKFSTPICFEDVFGYLSRIYVNNGAQIIVNLTNDSWSGSVPAEMQHMAMGVFRAVENRRTMVRGTNAGITCTIEPDGEITAMIAPFEENYMINTVPVYEETTTLYTRWGDWFAVLNLVVTLTVLAAGIVVSLVRIINRRRAK</sequence>
<comment type="subcellular location">
    <subcellularLocation>
        <location evidence="1 9">Cell membrane</location>
        <topology evidence="1 9">Multi-pass membrane protein</topology>
    </subcellularLocation>
</comment>
<evidence type="ECO:0000256" key="9">
    <source>
        <dbReference type="HAMAP-Rule" id="MF_01148"/>
    </source>
</evidence>
<dbReference type="NCBIfam" id="TIGR00546">
    <property type="entry name" value="lnt"/>
    <property type="match status" value="1"/>
</dbReference>
<feature type="transmembrane region" description="Helical" evidence="9">
    <location>
        <begin position="67"/>
        <end position="86"/>
    </location>
</feature>
<keyword evidence="5 9" id="KW-0812">Transmembrane</keyword>
<evidence type="ECO:0000256" key="8">
    <source>
        <dbReference type="ARBA" id="ARBA00023315"/>
    </source>
</evidence>
<feature type="transmembrane region" description="Helical" evidence="9">
    <location>
        <begin position="509"/>
        <end position="534"/>
    </location>
</feature>
<feature type="transmembrane region" description="Helical" evidence="9">
    <location>
        <begin position="92"/>
        <end position="112"/>
    </location>
</feature>
<dbReference type="EC" id="2.3.1.269" evidence="9"/>
<dbReference type="Pfam" id="PF00795">
    <property type="entry name" value="CN_hydrolase"/>
    <property type="match status" value="1"/>
</dbReference>
<feature type="transmembrane region" description="Helical" evidence="9">
    <location>
        <begin position="41"/>
        <end position="60"/>
    </location>
</feature>
<dbReference type="GO" id="GO:0005886">
    <property type="term" value="C:plasma membrane"/>
    <property type="evidence" value="ECO:0007669"/>
    <property type="project" value="UniProtKB-SubCell"/>
</dbReference>
<dbReference type="InterPro" id="IPR004563">
    <property type="entry name" value="Apolipo_AcylTrfase"/>
</dbReference>
<evidence type="ECO:0000256" key="1">
    <source>
        <dbReference type="ARBA" id="ARBA00004651"/>
    </source>
</evidence>
<keyword evidence="4 9" id="KW-0808">Transferase</keyword>
<keyword evidence="8 9" id="KW-0012">Acyltransferase</keyword>
<evidence type="ECO:0000256" key="7">
    <source>
        <dbReference type="ARBA" id="ARBA00023136"/>
    </source>
</evidence>
<evidence type="ECO:0000256" key="2">
    <source>
        <dbReference type="ARBA" id="ARBA00010065"/>
    </source>
</evidence>
<dbReference type="Gene3D" id="3.60.110.10">
    <property type="entry name" value="Carbon-nitrogen hydrolase"/>
    <property type="match status" value="1"/>
</dbReference>
<keyword evidence="6 9" id="KW-1133">Transmembrane helix</keyword>
<proteinExistence type="inferred from homology"/>
<evidence type="ECO:0000313" key="11">
    <source>
        <dbReference type="EMBL" id="MDC7225271.1"/>
    </source>
</evidence>
<dbReference type="PANTHER" id="PTHR38686:SF1">
    <property type="entry name" value="APOLIPOPROTEIN N-ACYLTRANSFERASE"/>
    <property type="match status" value="1"/>
</dbReference>
<protein>
    <recommendedName>
        <fullName evidence="9">Apolipoprotein N-acyltransferase</fullName>
        <shortName evidence="9">ALP N-acyltransferase</shortName>
        <ecNumber evidence="9">2.3.1.269</ecNumber>
    </recommendedName>
</protein>
<dbReference type="InterPro" id="IPR045378">
    <property type="entry name" value="LNT_N"/>
</dbReference>
<name>A0AAJ1MIX1_9SPIO</name>
<dbReference type="HAMAP" id="MF_01148">
    <property type="entry name" value="Lnt"/>
    <property type="match status" value="1"/>
</dbReference>
<evidence type="ECO:0000256" key="6">
    <source>
        <dbReference type="ARBA" id="ARBA00022989"/>
    </source>
</evidence>
<comment type="catalytic activity">
    <reaction evidence="9">
        <text>N-terminal S-1,2-diacyl-sn-glyceryl-L-cysteinyl-[lipoprotein] + a glycerophospholipid = N-acyl-S-1,2-diacyl-sn-glyceryl-L-cysteinyl-[lipoprotein] + a 2-acyl-sn-glycero-3-phospholipid + H(+)</text>
        <dbReference type="Rhea" id="RHEA:48228"/>
        <dbReference type="Rhea" id="RHEA-COMP:14681"/>
        <dbReference type="Rhea" id="RHEA-COMP:14684"/>
        <dbReference type="ChEBI" id="CHEBI:15378"/>
        <dbReference type="ChEBI" id="CHEBI:136912"/>
        <dbReference type="ChEBI" id="CHEBI:140656"/>
        <dbReference type="ChEBI" id="CHEBI:140657"/>
        <dbReference type="ChEBI" id="CHEBI:140660"/>
        <dbReference type="EC" id="2.3.1.269"/>
    </reaction>
</comment>
<evidence type="ECO:0000256" key="3">
    <source>
        <dbReference type="ARBA" id="ARBA00022475"/>
    </source>
</evidence>
<feature type="transmembrane region" description="Helical" evidence="9">
    <location>
        <begin position="17"/>
        <end position="35"/>
    </location>
</feature>
<feature type="transmembrane region" description="Helical" evidence="9">
    <location>
        <begin position="160"/>
        <end position="183"/>
    </location>
</feature>
<dbReference type="Pfam" id="PF20154">
    <property type="entry name" value="LNT_N"/>
    <property type="match status" value="1"/>
</dbReference>
<dbReference type="GO" id="GO:0042158">
    <property type="term" value="P:lipoprotein biosynthetic process"/>
    <property type="evidence" value="ECO:0007669"/>
    <property type="project" value="UniProtKB-UniRule"/>
</dbReference>
<dbReference type="Proteomes" id="UP001221217">
    <property type="component" value="Unassembled WGS sequence"/>
</dbReference>
<evidence type="ECO:0000256" key="5">
    <source>
        <dbReference type="ARBA" id="ARBA00022692"/>
    </source>
</evidence>
<dbReference type="InterPro" id="IPR003010">
    <property type="entry name" value="C-N_Hydrolase"/>
</dbReference>
<keyword evidence="3 9" id="KW-1003">Cell membrane</keyword>
<accession>A0AAJ1MIX1</accession>
<comment type="function">
    <text evidence="9">Catalyzes the phospholipid dependent N-acylation of the N-terminal cysteine of apolipoprotein, the last step in lipoprotein maturation.</text>
</comment>
<feature type="transmembrane region" description="Helical" evidence="9">
    <location>
        <begin position="203"/>
        <end position="221"/>
    </location>
</feature>